<dbReference type="PANTHER" id="PTHR33087">
    <property type="entry name" value="OS07G0539200 PROTEIN"/>
    <property type="match status" value="1"/>
</dbReference>
<feature type="region of interest" description="Disordered" evidence="1">
    <location>
        <begin position="93"/>
        <end position="149"/>
    </location>
</feature>
<feature type="compositionally biased region" description="Polar residues" evidence="1">
    <location>
        <begin position="93"/>
        <end position="103"/>
    </location>
</feature>
<dbReference type="GO" id="GO:0008270">
    <property type="term" value="F:zinc ion binding"/>
    <property type="evidence" value="ECO:0007669"/>
    <property type="project" value="InterPro"/>
</dbReference>
<sequence length="696" mass="74848">MELAVITFYKANGLLFYSMKWLHPTPALTPSPVATSPSSPPASTPLPVTAGRGKSQRWDCDTPPSGKSCARLSPVTFKEALLAVFPAVAACSPSVSPTASPRSSPRIVLHPSESRPRPPKRGPDAERWQEAEGRRARVSRRQEERGTRRRVPVDLRGRCFNCFSSGHRAASCYNQTRCFKCRRLGHRAAWCSNFDMVPRQMGLPRAQEGGQRRSVWRRLDAGPSDAGGSDGIGGSATLISSPAGKECASGPPPDAACLTGDAEAQVDGGRRRRRRRVRRRRATTNDREDSAPPTAPSEAASTGPGVGVAIAGNAGRPRRIIDRSSKVARAEAELSCALTALVIGEVAADAVEGLEAGLTRRFNLPAGSLQIHRLRPNELLIVLASEEEAARVYSDGRPIQLNQFTLHCRRWSPFRNATAVTLPRLIDVELRGVPEHVWELETAEHLLDDWCWVRALAPDTVERRDYSTFRLSAWCSNPERIPPAMDLVVVEPPAQVEDPPLKRALSYEVTITVLQGDGLPLRDEASSPPPLGDHGGSRRRRRDSWSQGSSLGSAEDGPSPRGAAPRAREPDASEPAREGAGVQEVAVVAPSPGAVPTAVEIIDGMEALKIIPSVAAGCMSPGNPVDVGINEDAYSNGDLAGLELTEYFHGPSPMLSTEVGVYPAHQPSLALGLVDPIEAELETLGETQNDGYQPSS</sequence>
<feature type="compositionally biased region" description="Basic and acidic residues" evidence="1">
    <location>
        <begin position="112"/>
        <end position="149"/>
    </location>
</feature>
<dbReference type="EMBL" id="JACEFO010001799">
    <property type="protein sequence ID" value="KAF8701650.1"/>
    <property type="molecule type" value="Genomic_DNA"/>
</dbReference>
<reference evidence="3" key="1">
    <citation type="submission" date="2020-07" db="EMBL/GenBank/DDBJ databases">
        <title>Genome sequence and genetic diversity analysis of an under-domesticated orphan crop, white fonio (Digitaria exilis).</title>
        <authorList>
            <person name="Bennetzen J.L."/>
            <person name="Chen S."/>
            <person name="Ma X."/>
            <person name="Wang X."/>
            <person name="Yssel A.E.J."/>
            <person name="Chaluvadi S.R."/>
            <person name="Johnson M."/>
            <person name="Gangashetty P."/>
            <person name="Hamidou F."/>
            <person name="Sanogo M.D."/>
            <person name="Zwaenepoel A."/>
            <person name="Wallace J."/>
            <person name="Van De Peer Y."/>
            <person name="Van Deynze A."/>
        </authorList>
    </citation>
    <scope>NUCLEOTIDE SEQUENCE</scope>
    <source>
        <tissue evidence="3">Leaves</tissue>
    </source>
</reference>
<feature type="domain" description="CCHC-type" evidence="2">
    <location>
        <begin position="158"/>
        <end position="174"/>
    </location>
</feature>
<protein>
    <recommendedName>
        <fullName evidence="2">CCHC-type domain-containing protein</fullName>
    </recommendedName>
</protein>
<dbReference type="Gene3D" id="4.10.60.10">
    <property type="entry name" value="Zinc finger, CCHC-type"/>
    <property type="match status" value="1"/>
</dbReference>
<accession>A0A835BX70</accession>
<gene>
    <name evidence="3" type="ORF">HU200_033492</name>
</gene>
<dbReference type="GO" id="GO:0003676">
    <property type="term" value="F:nucleic acid binding"/>
    <property type="evidence" value="ECO:0007669"/>
    <property type="project" value="InterPro"/>
</dbReference>
<dbReference type="Proteomes" id="UP000636709">
    <property type="component" value="Unassembled WGS sequence"/>
</dbReference>
<dbReference type="InterPro" id="IPR053253">
    <property type="entry name" value="Sex_diff_modulator"/>
</dbReference>
<evidence type="ECO:0000313" key="3">
    <source>
        <dbReference type="EMBL" id="KAF8701650.1"/>
    </source>
</evidence>
<evidence type="ECO:0000313" key="4">
    <source>
        <dbReference type="Proteomes" id="UP000636709"/>
    </source>
</evidence>
<feature type="region of interest" description="Disordered" evidence="1">
    <location>
        <begin position="519"/>
        <end position="582"/>
    </location>
</feature>
<dbReference type="AlphaFoldDB" id="A0A835BX70"/>
<dbReference type="SMART" id="SM00343">
    <property type="entry name" value="ZnF_C2HC"/>
    <property type="match status" value="2"/>
</dbReference>
<feature type="domain" description="CCHC-type" evidence="2">
    <location>
        <begin position="177"/>
        <end position="193"/>
    </location>
</feature>
<dbReference type="SUPFAM" id="SSF57756">
    <property type="entry name" value="Retrovirus zinc finger-like domains"/>
    <property type="match status" value="1"/>
</dbReference>
<organism evidence="3 4">
    <name type="scientific">Digitaria exilis</name>
    <dbReference type="NCBI Taxonomy" id="1010633"/>
    <lineage>
        <taxon>Eukaryota</taxon>
        <taxon>Viridiplantae</taxon>
        <taxon>Streptophyta</taxon>
        <taxon>Embryophyta</taxon>
        <taxon>Tracheophyta</taxon>
        <taxon>Spermatophyta</taxon>
        <taxon>Magnoliopsida</taxon>
        <taxon>Liliopsida</taxon>
        <taxon>Poales</taxon>
        <taxon>Poaceae</taxon>
        <taxon>PACMAD clade</taxon>
        <taxon>Panicoideae</taxon>
        <taxon>Panicodae</taxon>
        <taxon>Paniceae</taxon>
        <taxon>Anthephorinae</taxon>
        <taxon>Digitaria</taxon>
    </lineage>
</organism>
<feature type="region of interest" description="Disordered" evidence="1">
    <location>
        <begin position="30"/>
        <end position="67"/>
    </location>
</feature>
<dbReference type="InterPro" id="IPR036875">
    <property type="entry name" value="Znf_CCHC_sf"/>
</dbReference>
<evidence type="ECO:0000259" key="2">
    <source>
        <dbReference type="SMART" id="SM00343"/>
    </source>
</evidence>
<feature type="compositionally biased region" description="Basic and acidic residues" evidence="1">
    <location>
        <begin position="566"/>
        <end position="577"/>
    </location>
</feature>
<dbReference type="PANTHER" id="PTHR33087:SF51">
    <property type="entry name" value="CCHC-TYPE DOMAIN-CONTAINING PROTEIN"/>
    <property type="match status" value="1"/>
</dbReference>
<keyword evidence="4" id="KW-1185">Reference proteome</keyword>
<proteinExistence type="predicted"/>
<evidence type="ECO:0000256" key="1">
    <source>
        <dbReference type="SAM" id="MobiDB-lite"/>
    </source>
</evidence>
<feature type="region of interest" description="Disordered" evidence="1">
    <location>
        <begin position="219"/>
        <end position="311"/>
    </location>
</feature>
<dbReference type="InterPro" id="IPR001878">
    <property type="entry name" value="Znf_CCHC"/>
</dbReference>
<dbReference type="OrthoDB" id="690292at2759"/>
<name>A0A835BX70_9POAL</name>
<feature type="compositionally biased region" description="Basic residues" evidence="1">
    <location>
        <begin position="270"/>
        <end position="282"/>
    </location>
</feature>
<comment type="caution">
    <text evidence="3">The sequence shown here is derived from an EMBL/GenBank/DDBJ whole genome shotgun (WGS) entry which is preliminary data.</text>
</comment>